<dbReference type="KEGG" id="cmq:B840_04655"/>
<dbReference type="EMBL" id="CP007790">
    <property type="protein sequence ID" value="AJK68550.1"/>
    <property type="molecule type" value="Genomic_DNA"/>
</dbReference>
<dbReference type="RefSeq" id="WP_042621163.1">
    <property type="nucleotide sequence ID" value="NZ_CP007790.1"/>
</dbReference>
<dbReference type="OrthoDB" id="4421601at2"/>
<accession>A0A0B6TSI5</accession>
<dbReference type="AlphaFoldDB" id="A0A0B6TSI5"/>
<organism evidence="1 2">
    <name type="scientific">Corynebacterium marinum DSM 44953</name>
    <dbReference type="NCBI Taxonomy" id="1224162"/>
    <lineage>
        <taxon>Bacteria</taxon>
        <taxon>Bacillati</taxon>
        <taxon>Actinomycetota</taxon>
        <taxon>Actinomycetes</taxon>
        <taxon>Mycobacteriales</taxon>
        <taxon>Corynebacteriaceae</taxon>
        <taxon>Corynebacterium</taxon>
    </lineage>
</organism>
<evidence type="ECO:0000313" key="2">
    <source>
        <dbReference type="Proteomes" id="UP000031928"/>
    </source>
</evidence>
<protein>
    <submittedName>
        <fullName evidence="1">Uncharacterized protein</fullName>
    </submittedName>
</protein>
<keyword evidence="2" id="KW-1185">Reference proteome</keyword>
<dbReference type="HOGENOM" id="CLU_113639_0_0_11"/>
<dbReference type="Proteomes" id="UP000031928">
    <property type="component" value="Chromosome"/>
</dbReference>
<proteinExistence type="predicted"/>
<sequence length="154" mass="16654">MNINHINTPPSIAAALRTREAATIRDLHSIIHHPRSLARPTANWRPPSKALPGGSLTMALTRHRVGERAKARVLGFGEPREPAYLITVRITDQRGPVDPVAAEGWVRALVDEALIDAVHEVPSGNAATFVWLVDARFVPLHSPASLFAGFAQAA</sequence>
<evidence type="ECO:0000313" key="1">
    <source>
        <dbReference type="EMBL" id="AJK68550.1"/>
    </source>
</evidence>
<gene>
    <name evidence="1" type="ORF">B840_04655</name>
</gene>
<reference evidence="1 2" key="1">
    <citation type="submission" date="2014-05" db="EMBL/GenBank/DDBJ databases">
        <title>Complete genome sequence of Corynebacterium marinum DSM 44953.</title>
        <authorList>
            <person name="Schaffert L."/>
            <person name="Albersmeier A."/>
            <person name="Kalinowski J."/>
            <person name="Ruckert C."/>
        </authorList>
    </citation>
    <scope>NUCLEOTIDE SEQUENCE [LARGE SCALE GENOMIC DNA]</scope>
    <source>
        <strain evidence="1 2">DSM 44953</strain>
    </source>
</reference>
<name>A0A0B6TSI5_9CORY</name>